<gene>
    <name evidence="2" type="ORF">GNI_109720</name>
</gene>
<sequence length="719" mass="79476">MRVLTSGRSGQRVRACVVVLAVGDGIRTPEHGAVAEERAGEERVDARIEDERVEAGRVAGVQAAGAGAMGERLGPGGSTPHRIWHLLGPNAVERAQKQALVLERCSGPWLELAAVTDGFGRWPLGRLSEAEESRLRRLLWVADDPERRLAVFATGCQLSSFSNWRKALVVFCVSTLLYCPPANSFEAFCDATNAADVEHTRVRGPDSQRMEGLVRSLAALDTLTAAAYARRTNLRPVGGFFTEFASFYNVFEGSEEMASEALRTLFTEDERSKLRNVNPAHLELCDRRYIELGAVISLFFNQPFGTLSDRLQATLDSEVRSLAHPWGGRAAGVIDGRRYPLEHFADLWVTGCLLQRSGIDLEKLKTFVELALPYRFRARQGPLYARTTRVRPRVYNQARTTMISINEYLSQDHFQAPPLSLRTFMEHIRDGVRSLTGVKTFVGVKTPAKVRRVKTTTEGKKEVGHNQPSTLVAPEELTAQKLTATAQFMGMETESMEPDDELLEKVPESGCGSSKGTEAEVESGDAEMESGDAEMESGDAEMECNEPMSVVARYLAARGPGDDWMANLPREREELVTVLDWLCVSPERGLNVAHREVLYVLGWLLRVPAGWMVSDDKLTACLNTLCTQSNPTQSLLFHDPKSEVRTPRTPGRAVRRQLQVAAKLFADLGVEPVQLLAFALASWNWSDLLRAFPAGLLPADPHPDSLLHALRTTRLLPSC</sequence>
<name>A0A023B3Y9_GRENI</name>
<proteinExistence type="predicted"/>
<evidence type="ECO:0000313" key="2">
    <source>
        <dbReference type="EMBL" id="EZG55694.1"/>
    </source>
</evidence>
<feature type="compositionally biased region" description="Acidic residues" evidence="1">
    <location>
        <begin position="519"/>
        <end position="529"/>
    </location>
</feature>
<dbReference type="GeneID" id="22913885"/>
<reference evidence="2" key="1">
    <citation type="submission" date="2013-12" db="EMBL/GenBank/DDBJ databases">
        <authorList>
            <person name="Omoto C.K."/>
            <person name="Sibley D."/>
            <person name="Venepally P."/>
            <person name="Hadjithomas M."/>
            <person name="Karamycheva S."/>
            <person name="Brunk B."/>
            <person name="Roos D."/>
            <person name="Caler E."/>
            <person name="Lorenzi H."/>
        </authorList>
    </citation>
    <scope>NUCLEOTIDE SEQUENCE</scope>
</reference>
<dbReference type="VEuPathDB" id="CryptoDB:GNI_109720"/>
<feature type="region of interest" description="Disordered" evidence="1">
    <location>
        <begin position="497"/>
        <end position="529"/>
    </location>
</feature>
<protein>
    <submittedName>
        <fullName evidence="2">Uncharacterized protein</fullName>
    </submittedName>
</protein>
<dbReference type="AlphaFoldDB" id="A0A023B3Y9"/>
<organism evidence="2 3">
    <name type="scientific">Gregarina niphandrodes</name>
    <name type="common">Septate eugregarine</name>
    <dbReference type="NCBI Taxonomy" id="110365"/>
    <lineage>
        <taxon>Eukaryota</taxon>
        <taxon>Sar</taxon>
        <taxon>Alveolata</taxon>
        <taxon>Apicomplexa</taxon>
        <taxon>Conoidasida</taxon>
        <taxon>Gregarinasina</taxon>
        <taxon>Eugregarinorida</taxon>
        <taxon>Gregarinidae</taxon>
        <taxon>Gregarina</taxon>
    </lineage>
</organism>
<dbReference type="EMBL" id="AFNH02000819">
    <property type="protein sequence ID" value="EZG55694.1"/>
    <property type="molecule type" value="Genomic_DNA"/>
</dbReference>
<evidence type="ECO:0000313" key="3">
    <source>
        <dbReference type="Proteomes" id="UP000019763"/>
    </source>
</evidence>
<evidence type="ECO:0000256" key="1">
    <source>
        <dbReference type="SAM" id="MobiDB-lite"/>
    </source>
</evidence>
<keyword evidence="3" id="KW-1185">Reference proteome</keyword>
<comment type="caution">
    <text evidence="2">The sequence shown here is derived from an EMBL/GenBank/DDBJ whole genome shotgun (WGS) entry which is preliminary data.</text>
</comment>
<dbReference type="RefSeq" id="XP_011131465.1">
    <property type="nucleotide sequence ID" value="XM_011133163.1"/>
</dbReference>
<dbReference type="Proteomes" id="UP000019763">
    <property type="component" value="Unassembled WGS sequence"/>
</dbReference>
<accession>A0A023B3Y9</accession>